<dbReference type="Gene3D" id="3.30.950.10">
    <property type="entry name" value="Methyltransferase, Cobalt-precorrin-4 Transmethylase, Domain 2"/>
    <property type="match status" value="1"/>
</dbReference>
<dbReference type="Gene3D" id="3.40.1010.10">
    <property type="entry name" value="Cobalt-precorrin-4 Transmethylase, Domain 1"/>
    <property type="match status" value="1"/>
</dbReference>
<dbReference type="InterPro" id="IPR004551">
    <property type="entry name" value="Dphthn_synthase"/>
</dbReference>
<comment type="function">
    <text evidence="1">S-adenosyl-L-methionine-dependent methyltransferase that catalyzes four methylations of the modified target histidine residue in translation elongation factor 2 (EF-2), to form an intermediate called diphthine methyl ester. The four successive methylation reactions represent the second step of diphthamide biosynthesis.</text>
</comment>
<evidence type="ECO:0000259" key="10">
    <source>
        <dbReference type="Pfam" id="PF00590"/>
    </source>
</evidence>
<dbReference type="EMBL" id="FO082263">
    <property type="protein sequence ID" value="CCO20178.1"/>
    <property type="molecule type" value="Genomic_DNA"/>
</dbReference>
<dbReference type="CDD" id="cd11647">
    <property type="entry name" value="DHP5_DphB"/>
    <property type="match status" value="1"/>
</dbReference>
<organism evidence="11 12">
    <name type="scientific">Bathycoccus prasinos</name>
    <dbReference type="NCBI Taxonomy" id="41875"/>
    <lineage>
        <taxon>Eukaryota</taxon>
        <taxon>Viridiplantae</taxon>
        <taxon>Chlorophyta</taxon>
        <taxon>Mamiellophyceae</taxon>
        <taxon>Mamiellales</taxon>
        <taxon>Bathycoccaceae</taxon>
        <taxon>Bathycoccus</taxon>
    </lineage>
</organism>
<feature type="domain" description="Tetrapyrrole methylase" evidence="10">
    <location>
        <begin position="4"/>
        <end position="242"/>
    </location>
</feature>
<dbReference type="GO" id="GO:0141133">
    <property type="term" value="F:diphthine methyl ester synthase activity"/>
    <property type="evidence" value="ECO:0007669"/>
    <property type="project" value="UniProtKB-EC"/>
</dbReference>
<dbReference type="FunFam" id="3.30.950.10:FF:000004">
    <property type="entry name" value="Diphthine synthase putative"/>
    <property type="match status" value="1"/>
</dbReference>
<dbReference type="KEGG" id="bpg:Bathy16g01060"/>
<evidence type="ECO:0000256" key="9">
    <source>
        <dbReference type="PIRSR" id="PIRSR036432-1"/>
    </source>
</evidence>
<feature type="binding site" evidence="9">
    <location>
        <position position="88"/>
    </location>
    <ligand>
        <name>S-adenosyl-L-methionine</name>
        <dbReference type="ChEBI" id="CHEBI:59789"/>
    </ligand>
</feature>
<evidence type="ECO:0000256" key="2">
    <source>
        <dbReference type="ARBA" id="ARBA00005156"/>
    </source>
</evidence>
<dbReference type="STRING" id="41875.K8FD67"/>
<feature type="binding site" evidence="9">
    <location>
        <position position="252"/>
    </location>
    <ligand>
        <name>S-adenosyl-L-methionine</name>
        <dbReference type="ChEBI" id="CHEBI:59789"/>
    </ligand>
</feature>
<feature type="binding site" evidence="9">
    <location>
        <position position="227"/>
    </location>
    <ligand>
        <name>S-adenosyl-L-methionine</name>
        <dbReference type="ChEBI" id="CHEBI:59789"/>
    </ligand>
</feature>
<evidence type="ECO:0000256" key="1">
    <source>
        <dbReference type="ARBA" id="ARBA00004006"/>
    </source>
</evidence>
<evidence type="ECO:0000256" key="8">
    <source>
        <dbReference type="ARBA" id="ARBA00048752"/>
    </source>
</evidence>
<evidence type="ECO:0000256" key="4">
    <source>
        <dbReference type="ARBA" id="ARBA00011927"/>
    </source>
</evidence>
<evidence type="ECO:0000313" key="12">
    <source>
        <dbReference type="Proteomes" id="UP000198341"/>
    </source>
</evidence>
<dbReference type="eggNOG" id="KOG3123">
    <property type="taxonomic scope" value="Eukaryota"/>
</dbReference>
<dbReference type="OrthoDB" id="2516at2759"/>
<dbReference type="InterPro" id="IPR035996">
    <property type="entry name" value="4pyrrol_Methylase_sf"/>
</dbReference>
<dbReference type="PIRSF" id="PIRSF036432">
    <property type="entry name" value="Diphthine_synth"/>
    <property type="match status" value="1"/>
</dbReference>
<proteinExistence type="inferred from homology"/>
<dbReference type="InterPro" id="IPR014776">
    <property type="entry name" value="4pyrrole_Mease_sub2"/>
</dbReference>
<sequence>MGGLHLIGLGLGNEKDITVNALEAIRDKCAHVYLENYTSVLAASPSKLEEFYGKKVTICDRAFVESNGVDGMLTQAEKEDVAFLVVGDCFAATTHSDLVLRAHEKKVKVKMYYNASIMNACAGSGLQLYNFGKTVSLCFFTPTWKPDSFYDSIKMNKVNGGLHTLVLLDIRVKEPTVEALCTGKKIYEPARFMSVSTAARQMLYVENEVRKEGVYDEDSIVVATARVGQEDERFISCTLKEMCRVNAGGPLHSLILVGTEVHELEENMLKHYRAKPEDFYPEGEEPESQYLEDGVL</sequence>
<accession>K8FD67</accession>
<dbReference type="PANTHER" id="PTHR10882:SF0">
    <property type="entry name" value="DIPHTHINE METHYL ESTER SYNTHASE"/>
    <property type="match status" value="1"/>
</dbReference>
<dbReference type="GO" id="GO:0032259">
    <property type="term" value="P:methylation"/>
    <property type="evidence" value="ECO:0007669"/>
    <property type="project" value="UniProtKB-KW"/>
</dbReference>
<comment type="similarity">
    <text evidence="3">Belongs to the diphthine synthase family.</text>
</comment>
<dbReference type="NCBIfam" id="TIGR00522">
    <property type="entry name" value="dph5"/>
    <property type="match status" value="1"/>
</dbReference>
<dbReference type="SUPFAM" id="SSF53790">
    <property type="entry name" value="Tetrapyrrole methylase"/>
    <property type="match status" value="1"/>
</dbReference>
<dbReference type="GeneID" id="19011333"/>
<feature type="binding site" evidence="9">
    <location>
        <position position="168"/>
    </location>
    <ligand>
        <name>S-adenosyl-L-methionine</name>
        <dbReference type="ChEBI" id="CHEBI:59789"/>
    </ligand>
</feature>
<dbReference type="RefSeq" id="XP_007508561.1">
    <property type="nucleotide sequence ID" value="XM_007508499.1"/>
</dbReference>
<evidence type="ECO:0000256" key="7">
    <source>
        <dbReference type="ARBA" id="ARBA00022691"/>
    </source>
</evidence>
<name>K8FD67_9CHLO</name>
<gene>
    <name evidence="11" type="ordered locus">Bathy16g01060</name>
</gene>
<feature type="binding site" evidence="9">
    <location>
        <begin position="116"/>
        <end position="117"/>
    </location>
    <ligand>
        <name>S-adenosyl-L-methionine</name>
        <dbReference type="ChEBI" id="CHEBI:59789"/>
    </ligand>
</feature>
<protein>
    <recommendedName>
        <fullName evidence="4">diphthine methyl ester synthase</fullName>
        <ecNumber evidence="4">2.1.1.314</ecNumber>
    </recommendedName>
</protein>
<evidence type="ECO:0000313" key="11">
    <source>
        <dbReference type="EMBL" id="CCO20178.1"/>
    </source>
</evidence>
<dbReference type="Pfam" id="PF00590">
    <property type="entry name" value="TP_methylase"/>
    <property type="match status" value="1"/>
</dbReference>
<evidence type="ECO:0000256" key="6">
    <source>
        <dbReference type="ARBA" id="ARBA00022679"/>
    </source>
</evidence>
<keyword evidence="12" id="KW-1185">Reference proteome</keyword>
<evidence type="ECO:0000256" key="5">
    <source>
        <dbReference type="ARBA" id="ARBA00022603"/>
    </source>
</evidence>
<dbReference type="AlphaFoldDB" id="K8FD67"/>
<reference evidence="11 12" key="1">
    <citation type="submission" date="2011-10" db="EMBL/GenBank/DDBJ databases">
        <authorList>
            <person name="Genoscope - CEA"/>
        </authorList>
    </citation>
    <scope>NUCLEOTIDE SEQUENCE [LARGE SCALE GENOMIC DNA]</scope>
    <source>
        <strain evidence="11 12">RCC 1105</strain>
    </source>
</reference>
<keyword evidence="5" id="KW-0489">Methyltransferase</keyword>
<comment type="pathway">
    <text evidence="2">Protein modification; peptidyl-diphthamide biosynthesis.</text>
</comment>
<dbReference type="InterPro" id="IPR000878">
    <property type="entry name" value="4pyrrol_Mease"/>
</dbReference>
<dbReference type="Proteomes" id="UP000198341">
    <property type="component" value="Chromosome 16"/>
</dbReference>
<keyword evidence="7 9" id="KW-0949">S-adenosyl-L-methionine</keyword>
<feature type="binding site" evidence="9">
    <location>
        <position position="91"/>
    </location>
    <ligand>
        <name>S-adenosyl-L-methionine</name>
        <dbReference type="ChEBI" id="CHEBI:59789"/>
    </ligand>
</feature>
<comment type="catalytic activity">
    <reaction evidence="8">
        <text>2-[(3S)-amino-3-carboxypropyl]-L-histidyl-[translation elongation factor 2] + 4 S-adenosyl-L-methionine = diphthine methyl ester-[translation elongation factor 2] + 4 S-adenosyl-L-homocysteine + 3 H(+)</text>
        <dbReference type="Rhea" id="RHEA:42652"/>
        <dbReference type="Rhea" id="RHEA-COMP:9749"/>
        <dbReference type="Rhea" id="RHEA-COMP:10173"/>
        <dbReference type="ChEBI" id="CHEBI:15378"/>
        <dbReference type="ChEBI" id="CHEBI:57856"/>
        <dbReference type="ChEBI" id="CHEBI:59789"/>
        <dbReference type="ChEBI" id="CHEBI:73995"/>
        <dbReference type="ChEBI" id="CHEBI:79005"/>
        <dbReference type="EC" id="2.1.1.314"/>
    </reaction>
</comment>
<dbReference type="InterPro" id="IPR014777">
    <property type="entry name" value="4pyrrole_Mease_sub1"/>
</dbReference>
<evidence type="ECO:0000256" key="3">
    <source>
        <dbReference type="ARBA" id="ARBA00006729"/>
    </source>
</evidence>
<dbReference type="GO" id="GO:0017183">
    <property type="term" value="P:protein histidyl modification to diphthamide"/>
    <property type="evidence" value="ECO:0007669"/>
    <property type="project" value="UniProtKB-UniPathway"/>
</dbReference>
<dbReference type="UniPathway" id="UPA00559"/>
<dbReference type="EC" id="2.1.1.314" evidence="4"/>
<dbReference type="PANTHER" id="PTHR10882">
    <property type="entry name" value="DIPHTHINE SYNTHASE"/>
    <property type="match status" value="1"/>
</dbReference>
<feature type="binding site" evidence="9">
    <location>
        <position position="11"/>
    </location>
    <ligand>
        <name>S-adenosyl-L-methionine</name>
        <dbReference type="ChEBI" id="CHEBI:59789"/>
    </ligand>
</feature>
<keyword evidence="6" id="KW-0808">Transferase</keyword>